<feature type="transmembrane region" description="Helical" evidence="6">
    <location>
        <begin position="6"/>
        <end position="23"/>
    </location>
</feature>
<dbReference type="InterPro" id="IPR023353">
    <property type="entry name" value="LemA-like_dom_sf"/>
</dbReference>
<comment type="caution">
    <text evidence="7">The sequence shown here is derived from an EMBL/GenBank/DDBJ whole genome shotgun (WGS) entry which is preliminary data.</text>
</comment>
<organism evidence="7 8">
    <name type="scientific">Shewanella atlantica</name>
    <dbReference type="NCBI Taxonomy" id="271099"/>
    <lineage>
        <taxon>Bacteria</taxon>
        <taxon>Pseudomonadati</taxon>
        <taxon>Pseudomonadota</taxon>
        <taxon>Gammaproteobacteria</taxon>
        <taxon>Alteromonadales</taxon>
        <taxon>Shewanellaceae</taxon>
        <taxon>Shewanella</taxon>
    </lineage>
</organism>
<evidence type="ECO:0000256" key="4">
    <source>
        <dbReference type="ARBA" id="ARBA00022989"/>
    </source>
</evidence>
<keyword evidence="3 6" id="KW-0812">Transmembrane</keyword>
<comment type="subcellular location">
    <subcellularLocation>
        <location evidence="1">Membrane</location>
        <topology evidence="1">Single-pass membrane protein</topology>
    </subcellularLocation>
</comment>
<name>A0A3S0I5I2_9GAMM</name>
<dbReference type="SUPFAM" id="SSF140478">
    <property type="entry name" value="LemA-like"/>
    <property type="match status" value="1"/>
</dbReference>
<reference evidence="7 8" key="1">
    <citation type="submission" date="2018-12" db="EMBL/GenBank/DDBJ databases">
        <authorList>
            <person name="Yu L."/>
        </authorList>
    </citation>
    <scope>NUCLEOTIDE SEQUENCE [LARGE SCALE GENOMIC DNA]</scope>
    <source>
        <strain evidence="7 8">HAW-EB5</strain>
    </source>
</reference>
<evidence type="ECO:0000313" key="7">
    <source>
        <dbReference type="EMBL" id="RTR27911.1"/>
    </source>
</evidence>
<keyword evidence="4 6" id="KW-1133">Transmembrane helix</keyword>
<dbReference type="Pfam" id="PF04011">
    <property type="entry name" value="LemA"/>
    <property type="match status" value="1"/>
</dbReference>
<sequence>MEGLLLGLGLLVIIAYLWYVSLVKKRNSVREALSGIDVQLKKRSNLVPNILKIAQKFMDHEKSLLTEITELRAQVEKSYDIGDASAVKDHLVKAELLNGKMGQLMVSVENYPELKSDNTMLQAMQTYNEVEAHISAARRFYNASVTELNNAVEIFPGSIIASMANIKVMPFYEADEASKAPVDASDYLN</sequence>
<dbReference type="RefSeq" id="WP_126507645.1">
    <property type="nucleotide sequence ID" value="NZ_RXNV01000014.1"/>
</dbReference>
<dbReference type="AlphaFoldDB" id="A0A3S0I5I2"/>
<dbReference type="PANTHER" id="PTHR34478">
    <property type="entry name" value="PROTEIN LEMA"/>
    <property type="match status" value="1"/>
</dbReference>
<evidence type="ECO:0000256" key="2">
    <source>
        <dbReference type="ARBA" id="ARBA00008854"/>
    </source>
</evidence>
<keyword evidence="8" id="KW-1185">Reference proteome</keyword>
<dbReference type="PANTHER" id="PTHR34478:SF2">
    <property type="entry name" value="MEMBRANE PROTEIN"/>
    <property type="match status" value="1"/>
</dbReference>
<proteinExistence type="inferred from homology"/>
<protein>
    <submittedName>
        <fullName evidence="7">LemA family protein</fullName>
    </submittedName>
</protein>
<comment type="similarity">
    <text evidence="2">Belongs to the LemA family.</text>
</comment>
<dbReference type="EMBL" id="RXNV01000014">
    <property type="protein sequence ID" value="RTR27911.1"/>
    <property type="molecule type" value="Genomic_DNA"/>
</dbReference>
<accession>A0A3S0I5I2</accession>
<gene>
    <name evidence="7" type="ORF">EKG39_19300</name>
</gene>
<dbReference type="Proteomes" id="UP000282060">
    <property type="component" value="Unassembled WGS sequence"/>
</dbReference>
<evidence type="ECO:0000313" key="8">
    <source>
        <dbReference type="Proteomes" id="UP000282060"/>
    </source>
</evidence>
<dbReference type="Gene3D" id="1.20.1440.20">
    <property type="entry name" value="LemA-like domain"/>
    <property type="match status" value="1"/>
</dbReference>
<dbReference type="GO" id="GO:0016020">
    <property type="term" value="C:membrane"/>
    <property type="evidence" value="ECO:0007669"/>
    <property type="project" value="UniProtKB-SubCell"/>
</dbReference>
<evidence type="ECO:0000256" key="6">
    <source>
        <dbReference type="SAM" id="Phobius"/>
    </source>
</evidence>
<keyword evidence="5 6" id="KW-0472">Membrane</keyword>
<evidence type="ECO:0000256" key="5">
    <source>
        <dbReference type="ARBA" id="ARBA00023136"/>
    </source>
</evidence>
<dbReference type="OrthoDB" id="9804152at2"/>
<evidence type="ECO:0000256" key="1">
    <source>
        <dbReference type="ARBA" id="ARBA00004167"/>
    </source>
</evidence>
<dbReference type="InterPro" id="IPR007156">
    <property type="entry name" value="MamQ_LemA"/>
</dbReference>
<evidence type="ECO:0000256" key="3">
    <source>
        <dbReference type="ARBA" id="ARBA00022692"/>
    </source>
</evidence>